<sequence length="453" mass="47826">MASVPLSEVPLAGRPGWPFLETIHAVFDAVSSVYPFTLCTRCPASKEIDVENASCTDSFYKTLNDSISAESSTGLVSDGETACNVRQASEICDPRAVSSSSIFSSLLWRGVVVIQRSDYSPPTRRTGETDLLAFPVRQASGQSSRGRHRGANPRPLNYGGRTPRHCCCYRCGDSESPVRETCYRLPETLAVASCGYSQATTLAVASCGYSQATTLAVASCGYSQATTLAVASCGYSQATTLAVASCGYSQATTLAVAPCGYSQATTLAVASCGYSQATTLAVASCGYSQATTLAVAPCGYSQATTLAVASCGYSQATTLAVASCGYSQATTLAVASCGYSQATTPRDCTNSEYLLQTGVMTRHTTGYARINDDKHQSGVDKVQMEHNFIKVCVSDNTAQYRMVADSWRCYVSTLQFVQELEVPFRRSRSDVVSAGRAPPQFAGTSTCTSRTSG</sequence>
<gene>
    <name evidence="2" type="ORF">PR048_000014</name>
</gene>
<proteinExistence type="predicted"/>
<feature type="compositionally biased region" description="Polar residues" evidence="1">
    <location>
        <begin position="442"/>
        <end position="453"/>
    </location>
</feature>
<evidence type="ECO:0000313" key="3">
    <source>
        <dbReference type="Proteomes" id="UP001159363"/>
    </source>
</evidence>
<protein>
    <submittedName>
        <fullName evidence="2">Uncharacterized protein</fullName>
    </submittedName>
</protein>
<feature type="region of interest" description="Disordered" evidence="1">
    <location>
        <begin position="434"/>
        <end position="453"/>
    </location>
</feature>
<dbReference type="Proteomes" id="UP001159363">
    <property type="component" value="Chromosome 1"/>
</dbReference>
<name>A0ABQ9IDF1_9NEOP</name>
<keyword evidence="3" id="KW-1185">Reference proteome</keyword>
<accession>A0ABQ9IDF1</accession>
<organism evidence="2 3">
    <name type="scientific">Dryococelus australis</name>
    <dbReference type="NCBI Taxonomy" id="614101"/>
    <lineage>
        <taxon>Eukaryota</taxon>
        <taxon>Metazoa</taxon>
        <taxon>Ecdysozoa</taxon>
        <taxon>Arthropoda</taxon>
        <taxon>Hexapoda</taxon>
        <taxon>Insecta</taxon>
        <taxon>Pterygota</taxon>
        <taxon>Neoptera</taxon>
        <taxon>Polyneoptera</taxon>
        <taxon>Phasmatodea</taxon>
        <taxon>Verophasmatodea</taxon>
        <taxon>Anareolatae</taxon>
        <taxon>Phasmatidae</taxon>
        <taxon>Eurycanthinae</taxon>
        <taxon>Dryococelus</taxon>
    </lineage>
</organism>
<dbReference type="EMBL" id="JARBHB010000001">
    <property type="protein sequence ID" value="KAJ8894707.1"/>
    <property type="molecule type" value="Genomic_DNA"/>
</dbReference>
<evidence type="ECO:0000313" key="2">
    <source>
        <dbReference type="EMBL" id="KAJ8894707.1"/>
    </source>
</evidence>
<reference evidence="2 3" key="1">
    <citation type="submission" date="2023-02" db="EMBL/GenBank/DDBJ databases">
        <title>LHISI_Scaffold_Assembly.</title>
        <authorList>
            <person name="Stuart O.P."/>
            <person name="Cleave R."/>
            <person name="Magrath M.J.L."/>
            <person name="Mikheyev A.S."/>
        </authorList>
    </citation>
    <scope>NUCLEOTIDE SEQUENCE [LARGE SCALE GENOMIC DNA]</scope>
    <source>
        <strain evidence="2">Daus_M_001</strain>
        <tissue evidence="2">Leg muscle</tissue>
    </source>
</reference>
<comment type="caution">
    <text evidence="2">The sequence shown here is derived from an EMBL/GenBank/DDBJ whole genome shotgun (WGS) entry which is preliminary data.</text>
</comment>
<evidence type="ECO:0000256" key="1">
    <source>
        <dbReference type="SAM" id="MobiDB-lite"/>
    </source>
</evidence>